<dbReference type="RefSeq" id="WP_078809313.1">
    <property type="nucleotide sequence ID" value="NZ_FUWM01000006.1"/>
</dbReference>
<keyword evidence="3 15" id="KW-0813">Transport</keyword>
<dbReference type="InterPro" id="IPR011116">
    <property type="entry name" value="SecA_Wing/Scaffold"/>
</dbReference>
<evidence type="ECO:0000256" key="15">
    <source>
        <dbReference type="HAMAP-Rule" id="MF_01382"/>
    </source>
</evidence>
<dbReference type="PANTHER" id="PTHR30612">
    <property type="entry name" value="SECA INNER MEMBRANE COMPONENT OF SEC PROTEIN SECRETION SYSTEM"/>
    <property type="match status" value="1"/>
</dbReference>
<dbReference type="Gene3D" id="3.90.1440.10">
    <property type="entry name" value="SecA, preprotein cross-linking domain"/>
    <property type="match status" value="1"/>
</dbReference>
<dbReference type="InterPro" id="IPR011115">
    <property type="entry name" value="SecA_DEAD"/>
</dbReference>
<name>A0A1T4KL65_9FIRM</name>
<evidence type="ECO:0000259" key="19">
    <source>
        <dbReference type="PROSITE" id="PS51194"/>
    </source>
</evidence>
<comment type="cofactor">
    <cofactor evidence="1">
        <name>Zn(2+)</name>
        <dbReference type="ChEBI" id="CHEBI:29105"/>
    </cofactor>
</comment>
<dbReference type="SUPFAM" id="SSF52540">
    <property type="entry name" value="P-loop containing nucleoside triphosphate hydrolases"/>
    <property type="match status" value="2"/>
</dbReference>
<dbReference type="FunFam" id="3.90.1440.10:FF:000002">
    <property type="entry name" value="Protein translocase subunit SecA"/>
    <property type="match status" value="1"/>
</dbReference>
<dbReference type="PROSITE" id="PS51196">
    <property type="entry name" value="SECA_MOTOR_DEAD"/>
    <property type="match status" value="1"/>
</dbReference>
<dbReference type="InterPro" id="IPR020937">
    <property type="entry name" value="SecA_CS"/>
</dbReference>
<evidence type="ECO:0000256" key="1">
    <source>
        <dbReference type="ARBA" id="ARBA00001947"/>
    </source>
</evidence>
<evidence type="ECO:0000256" key="16">
    <source>
        <dbReference type="RuleBase" id="RU003874"/>
    </source>
</evidence>
<dbReference type="InterPro" id="IPR044722">
    <property type="entry name" value="SecA_SF2_C"/>
</dbReference>
<dbReference type="STRING" id="142842.SAMN02745118_00821"/>
<dbReference type="PROSITE" id="PS01312">
    <property type="entry name" value="SECA"/>
    <property type="match status" value="1"/>
</dbReference>
<dbReference type="GO" id="GO:0043952">
    <property type="term" value="P:protein transport by the Sec complex"/>
    <property type="evidence" value="ECO:0007669"/>
    <property type="project" value="TreeGrafter"/>
</dbReference>
<comment type="subunit">
    <text evidence="15">Monomer and homodimer. Part of the essential Sec protein translocation apparatus which comprises SecA, SecYEG and auxiliary proteins SecDF. Other proteins may also be involved.</text>
</comment>
<dbReference type="GO" id="GO:0005886">
    <property type="term" value="C:plasma membrane"/>
    <property type="evidence" value="ECO:0007669"/>
    <property type="project" value="UniProtKB-SubCell"/>
</dbReference>
<dbReference type="Proteomes" id="UP000190625">
    <property type="component" value="Unassembled WGS sequence"/>
</dbReference>
<evidence type="ECO:0000256" key="10">
    <source>
        <dbReference type="ARBA" id="ARBA00022927"/>
    </source>
</evidence>
<dbReference type="AlphaFoldDB" id="A0A1T4KL65"/>
<dbReference type="GO" id="GO:0017038">
    <property type="term" value="P:protein import"/>
    <property type="evidence" value="ECO:0007669"/>
    <property type="project" value="InterPro"/>
</dbReference>
<dbReference type="SMART" id="SM00957">
    <property type="entry name" value="SecA_DEAD"/>
    <property type="match status" value="1"/>
</dbReference>
<dbReference type="GO" id="GO:0046872">
    <property type="term" value="F:metal ion binding"/>
    <property type="evidence" value="ECO:0007669"/>
    <property type="project" value="UniProtKB-KW"/>
</dbReference>
<evidence type="ECO:0000313" key="22">
    <source>
        <dbReference type="Proteomes" id="UP000190625"/>
    </source>
</evidence>
<dbReference type="Pfam" id="PF02810">
    <property type="entry name" value="SEC-C"/>
    <property type="match status" value="1"/>
</dbReference>
<dbReference type="SUPFAM" id="SSF81767">
    <property type="entry name" value="Pre-protein crosslinking domain of SecA"/>
    <property type="match status" value="1"/>
</dbReference>
<dbReference type="NCBIfam" id="TIGR00963">
    <property type="entry name" value="secA"/>
    <property type="match status" value="1"/>
</dbReference>
<evidence type="ECO:0000256" key="9">
    <source>
        <dbReference type="ARBA" id="ARBA00022840"/>
    </source>
</evidence>
<keyword evidence="12 15" id="KW-0811">Translocation</keyword>
<dbReference type="InterPro" id="IPR036670">
    <property type="entry name" value="SecA_X-link_sf"/>
</dbReference>
<dbReference type="OrthoDB" id="9805579at2"/>
<dbReference type="SUPFAM" id="SSF81886">
    <property type="entry name" value="Helical scaffold and wing domains of SecA"/>
    <property type="match status" value="1"/>
</dbReference>
<dbReference type="NCBIfam" id="NF009538">
    <property type="entry name" value="PRK12904.1"/>
    <property type="match status" value="1"/>
</dbReference>
<dbReference type="PROSITE" id="PS51194">
    <property type="entry name" value="HELICASE_CTER"/>
    <property type="match status" value="1"/>
</dbReference>
<dbReference type="NCBIfam" id="NF006630">
    <property type="entry name" value="PRK09200.1"/>
    <property type="match status" value="1"/>
</dbReference>
<evidence type="ECO:0000256" key="4">
    <source>
        <dbReference type="ARBA" id="ARBA00022475"/>
    </source>
</evidence>
<feature type="region of interest" description="Disordered" evidence="17">
    <location>
        <begin position="792"/>
        <end position="861"/>
    </location>
</feature>
<evidence type="ECO:0000313" key="21">
    <source>
        <dbReference type="EMBL" id="SJZ43144.1"/>
    </source>
</evidence>
<comment type="catalytic activity">
    <reaction evidence="14 15">
        <text>ATP + H2O + cellular proteinSide 1 = ADP + phosphate + cellular proteinSide 2.</text>
        <dbReference type="EC" id="7.4.2.8"/>
    </reaction>
</comment>
<evidence type="ECO:0000256" key="13">
    <source>
        <dbReference type="ARBA" id="ARBA00023136"/>
    </source>
</evidence>
<dbReference type="CDD" id="cd18803">
    <property type="entry name" value="SF2_C_secA"/>
    <property type="match status" value="1"/>
</dbReference>
<keyword evidence="8" id="KW-0862">Zinc</keyword>
<reference evidence="22" key="1">
    <citation type="submission" date="2017-02" db="EMBL/GenBank/DDBJ databases">
        <authorList>
            <person name="Varghese N."/>
            <person name="Submissions S."/>
        </authorList>
    </citation>
    <scope>NUCLEOTIDE SEQUENCE [LARGE SCALE GENOMIC DNA]</scope>
    <source>
        <strain evidence="22">ATCC BAA-73</strain>
    </source>
</reference>
<feature type="domain" description="SecA family profile" evidence="20">
    <location>
        <begin position="3"/>
        <end position="574"/>
    </location>
</feature>
<proteinExistence type="inferred from homology"/>
<evidence type="ECO:0000256" key="12">
    <source>
        <dbReference type="ARBA" id="ARBA00023010"/>
    </source>
</evidence>
<dbReference type="Pfam" id="PF01043">
    <property type="entry name" value="SecA_PP_bind"/>
    <property type="match status" value="1"/>
</dbReference>
<dbReference type="FunFam" id="1.10.3060.10:FF:000002">
    <property type="entry name" value="Preprotein translocase subunit SecA"/>
    <property type="match status" value="1"/>
</dbReference>
<feature type="domain" description="Helicase C-terminal" evidence="19">
    <location>
        <begin position="406"/>
        <end position="578"/>
    </location>
</feature>
<dbReference type="InterPro" id="IPR014001">
    <property type="entry name" value="Helicase_ATP-bd"/>
</dbReference>
<dbReference type="GO" id="GO:0008564">
    <property type="term" value="F:protein-exporting ATPase activity"/>
    <property type="evidence" value="ECO:0007669"/>
    <property type="project" value="UniProtKB-EC"/>
</dbReference>
<evidence type="ECO:0000256" key="11">
    <source>
        <dbReference type="ARBA" id="ARBA00022967"/>
    </source>
</evidence>
<dbReference type="Pfam" id="PF07517">
    <property type="entry name" value="SecA_DEAD"/>
    <property type="match status" value="1"/>
</dbReference>
<dbReference type="InterPro" id="IPR000185">
    <property type="entry name" value="SecA"/>
</dbReference>
<evidence type="ECO:0000256" key="5">
    <source>
        <dbReference type="ARBA" id="ARBA00022490"/>
    </source>
</evidence>
<feature type="compositionally biased region" description="Basic and acidic residues" evidence="17">
    <location>
        <begin position="829"/>
        <end position="843"/>
    </location>
</feature>
<dbReference type="Pfam" id="PF07516">
    <property type="entry name" value="SecA_SW"/>
    <property type="match status" value="1"/>
</dbReference>
<sequence length="861" mass="98324">MLGFLKEWLFKDPNEKELERIQPIVDEINNLEPTVQKLSDTQLQAKTDEFKERLNNGESLDDLLPEAFAVVREASQRATKEGFRHYDVQLIGGIALHEGKIAEMKTGEGKTLAATLPAYLNALTGKGVHIVTVNDYLAERDSKWMGRIYEFLGLEVGVILEDMEIEARKEAYQADITYGTNNQFGFDYLRDNMAIDKDDLVQGGLNFAILDEVDSILIDEARTPLIISGPAEQSPALYYKFAKIVPRLKEDEDYEVDEKANNVTLTEEGIARVEDMLGVDNLYEDENLSLNHHLKQALHAHALMKRDHDYIVKNGEVHIVDEFTGRLMSGRRYGEGLHQAIEAKEGVKIQNETQTLASVTFQNYFRIYNKLSGMTGTAETEAEEFDEIYNLEVVVIPTNEPMIREDHDDLIYKTENGKFKAVIRDIVNRHKKGQPILVGTRSIEKSEELSRRLKKKNIPHKVLNAKYHEKEAEIIKNAGQQGSVTIATNMAGRGTDIVLGDGIKDKGGLYVTGTERHESRRIDNQLRGRSGRQGDPGASQFYVSLEDDLMRLFGSDKIGSIMDTLGFDEDQPIEHPLISRALENAQKKVESRNFDIRKQVLEYDNVMNQQRKIIYEQREQILYGEDLKESILGMITKLVDEMLEVYANQDIHPEEWDLEGLINYGRTLFLNEDDLTVEEVEGFGQGALKNKLLTIAKENYESREEEVGTEIMREIETIVMLKVVDQKWMDHLHAMDDLRQGIGLRAYGQRDPLVEYKQEAYQMFQNMVANIREDIVKYILRIELVSGEIAPRQRPTEVGRGEVPTAYDSVREQKEEKLSQAQHQSEDEEIKRQPIVKEEEPGRNDPCPCGSGEKYKRCCGR</sequence>
<dbReference type="PRINTS" id="PR00906">
    <property type="entry name" value="SECA"/>
</dbReference>
<dbReference type="PROSITE" id="PS51192">
    <property type="entry name" value="HELICASE_ATP_BIND_1"/>
    <property type="match status" value="1"/>
</dbReference>
<feature type="domain" description="Helicase ATP-binding" evidence="18">
    <location>
        <begin position="91"/>
        <end position="249"/>
    </location>
</feature>
<keyword evidence="9 15" id="KW-0067">ATP-binding</keyword>
<protein>
    <recommendedName>
        <fullName evidence="15 16">Protein translocase subunit SecA</fullName>
        <ecNumber evidence="15">7.4.2.8</ecNumber>
    </recommendedName>
</protein>
<dbReference type="FunFam" id="3.40.50.300:FF:000334">
    <property type="entry name" value="Protein translocase subunit SecA"/>
    <property type="match status" value="1"/>
</dbReference>
<dbReference type="CDD" id="cd17928">
    <property type="entry name" value="DEXDc_SecA"/>
    <property type="match status" value="1"/>
</dbReference>
<evidence type="ECO:0000259" key="18">
    <source>
        <dbReference type="PROSITE" id="PS51192"/>
    </source>
</evidence>
<dbReference type="HAMAP" id="MF_01382">
    <property type="entry name" value="SecA"/>
    <property type="match status" value="1"/>
</dbReference>
<comment type="similarity">
    <text evidence="2 15 16">Belongs to the SecA family.</text>
</comment>
<dbReference type="InterPro" id="IPR027417">
    <property type="entry name" value="P-loop_NTPase"/>
</dbReference>
<dbReference type="InterPro" id="IPR001650">
    <property type="entry name" value="Helicase_C-like"/>
</dbReference>
<dbReference type="Gene3D" id="1.10.3060.10">
    <property type="entry name" value="Helical scaffold and wing domains of SecA"/>
    <property type="match status" value="1"/>
</dbReference>
<dbReference type="InterPro" id="IPR036266">
    <property type="entry name" value="SecA_Wing/Scaffold_sf"/>
</dbReference>
<keyword evidence="22" id="KW-1185">Reference proteome</keyword>
<evidence type="ECO:0000256" key="7">
    <source>
        <dbReference type="ARBA" id="ARBA00022741"/>
    </source>
</evidence>
<dbReference type="PANTHER" id="PTHR30612:SF0">
    <property type="entry name" value="CHLOROPLAST PROTEIN-TRANSPORTING ATPASE"/>
    <property type="match status" value="1"/>
</dbReference>
<dbReference type="SMART" id="SM00958">
    <property type="entry name" value="SecA_PP_bind"/>
    <property type="match status" value="1"/>
</dbReference>
<dbReference type="EMBL" id="FUWM01000006">
    <property type="protein sequence ID" value="SJZ43144.1"/>
    <property type="molecule type" value="Genomic_DNA"/>
</dbReference>
<keyword evidence="10 15" id="KW-0653">Protein transport</keyword>
<keyword evidence="4 15" id="KW-1003">Cell membrane</keyword>
<dbReference type="GO" id="GO:0005829">
    <property type="term" value="C:cytosol"/>
    <property type="evidence" value="ECO:0007669"/>
    <property type="project" value="TreeGrafter"/>
</dbReference>
<dbReference type="InterPro" id="IPR011130">
    <property type="entry name" value="SecA_preprotein_X-link_dom"/>
</dbReference>
<evidence type="ECO:0000259" key="20">
    <source>
        <dbReference type="PROSITE" id="PS51196"/>
    </source>
</evidence>
<dbReference type="GO" id="GO:0031522">
    <property type="term" value="C:cell envelope Sec protein transport complex"/>
    <property type="evidence" value="ECO:0007669"/>
    <property type="project" value="TreeGrafter"/>
</dbReference>
<comment type="subcellular location">
    <subcellularLocation>
        <location evidence="15">Cell membrane</location>
        <topology evidence="15">Peripheral membrane protein</topology>
        <orientation evidence="15">Cytoplasmic side</orientation>
    </subcellularLocation>
    <subcellularLocation>
        <location evidence="15">Cytoplasm</location>
    </subcellularLocation>
    <text evidence="15">Distribution is 50-50.</text>
</comment>
<evidence type="ECO:0000256" key="2">
    <source>
        <dbReference type="ARBA" id="ARBA00007650"/>
    </source>
</evidence>
<dbReference type="Pfam" id="PF21090">
    <property type="entry name" value="P-loop_SecA"/>
    <property type="match status" value="1"/>
</dbReference>
<dbReference type="GO" id="GO:0005524">
    <property type="term" value="F:ATP binding"/>
    <property type="evidence" value="ECO:0007669"/>
    <property type="project" value="UniProtKB-UniRule"/>
</dbReference>
<keyword evidence="7 15" id="KW-0547">Nucleotide-binding</keyword>
<accession>A0A1T4KL65</accession>
<feature type="binding site" evidence="15">
    <location>
        <begin position="107"/>
        <end position="111"/>
    </location>
    <ligand>
        <name>ATP</name>
        <dbReference type="ChEBI" id="CHEBI:30616"/>
    </ligand>
</feature>
<feature type="binding site" evidence="15">
    <location>
        <position position="496"/>
    </location>
    <ligand>
        <name>ATP</name>
        <dbReference type="ChEBI" id="CHEBI:30616"/>
    </ligand>
</feature>
<feature type="binding site" evidence="15">
    <location>
        <position position="89"/>
    </location>
    <ligand>
        <name>ATP</name>
        <dbReference type="ChEBI" id="CHEBI:30616"/>
    </ligand>
</feature>
<dbReference type="FunFam" id="3.40.50.300:FF:000429">
    <property type="entry name" value="Preprotein translocase subunit SecA"/>
    <property type="match status" value="1"/>
</dbReference>
<keyword evidence="6" id="KW-0479">Metal-binding</keyword>
<keyword evidence="5 15" id="KW-0963">Cytoplasm</keyword>
<dbReference type="InterPro" id="IPR014018">
    <property type="entry name" value="SecA_motor_DEAD"/>
</dbReference>
<evidence type="ECO:0000256" key="3">
    <source>
        <dbReference type="ARBA" id="ARBA00022448"/>
    </source>
</evidence>
<dbReference type="Gene3D" id="3.40.50.300">
    <property type="entry name" value="P-loop containing nucleotide triphosphate hydrolases"/>
    <property type="match status" value="3"/>
</dbReference>
<feature type="compositionally biased region" description="Basic and acidic residues" evidence="17">
    <location>
        <begin position="809"/>
        <end position="818"/>
    </location>
</feature>
<comment type="function">
    <text evidence="15">Part of the Sec protein translocase complex. Interacts with the SecYEG preprotein conducting channel. Has a central role in coupling the hydrolysis of ATP to the transfer of proteins into and across the cell membrane, serving as an ATP-driven molecular motor driving the stepwise translocation of polypeptide chains across the membrane.</text>
</comment>
<dbReference type="InterPro" id="IPR004027">
    <property type="entry name" value="SEC_C_motif"/>
</dbReference>
<evidence type="ECO:0000256" key="6">
    <source>
        <dbReference type="ARBA" id="ARBA00022723"/>
    </source>
</evidence>
<keyword evidence="13 15" id="KW-0472">Membrane</keyword>
<organism evidence="21 22">
    <name type="scientific">Selenihalanaerobacter shriftii</name>
    <dbReference type="NCBI Taxonomy" id="142842"/>
    <lineage>
        <taxon>Bacteria</taxon>
        <taxon>Bacillati</taxon>
        <taxon>Bacillota</taxon>
        <taxon>Clostridia</taxon>
        <taxon>Halanaerobiales</taxon>
        <taxon>Halobacteroidaceae</taxon>
        <taxon>Selenihalanaerobacter</taxon>
    </lineage>
</organism>
<keyword evidence="11 15" id="KW-1278">Translocase</keyword>
<gene>
    <name evidence="15" type="primary">secA</name>
    <name evidence="21" type="ORF">SAMN02745118_00821</name>
</gene>
<dbReference type="EC" id="7.4.2.8" evidence="15"/>
<dbReference type="GO" id="GO:0065002">
    <property type="term" value="P:intracellular protein transmembrane transport"/>
    <property type="evidence" value="ECO:0007669"/>
    <property type="project" value="UniProtKB-UniRule"/>
</dbReference>
<evidence type="ECO:0000256" key="17">
    <source>
        <dbReference type="SAM" id="MobiDB-lite"/>
    </source>
</evidence>
<evidence type="ECO:0000256" key="14">
    <source>
        <dbReference type="ARBA" id="ARBA00034006"/>
    </source>
</evidence>
<evidence type="ECO:0000256" key="8">
    <source>
        <dbReference type="ARBA" id="ARBA00022833"/>
    </source>
</evidence>
<dbReference type="GO" id="GO:0006605">
    <property type="term" value="P:protein targeting"/>
    <property type="evidence" value="ECO:0007669"/>
    <property type="project" value="UniProtKB-UniRule"/>
</dbReference>